<evidence type="ECO:0000256" key="2">
    <source>
        <dbReference type="ARBA" id="ARBA00022794"/>
    </source>
</evidence>
<proteinExistence type="inferred from homology"/>
<evidence type="ECO:0000313" key="10">
    <source>
        <dbReference type="Proteomes" id="UP000256970"/>
    </source>
</evidence>
<feature type="coiled-coil region" evidence="7">
    <location>
        <begin position="637"/>
        <end position="664"/>
    </location>
</feature>
<accession>A0A383WD45</accession>
<dbReference type="GO" id="GO:0036064">
    <property type="term" value="C:ciliary basal body"/>
    <property type="evidence" value="ECO:0007669"/>
    <property type="project" value="TreeGrafter"/>
</dbReference>
<dbReference type="Gene3D" id="1.10.418.70">
    <property type="entry name" value="Intraflagellar transport protein 81, N-terminal domain"/>
    <property type="match status" value="1"/>
</dbReference>
<dbReference type="Pfam" id="PF18383">
    <property type="entry name" value="IFT81_CH"/>
    <property type="match status" value="1"/>
</dbReference>
<dbReference type="InterPro" id="IPR043016">
    <property type="entry name" value="IFT81_N_sf"/>
</dbReference>
<keyword evidence="2" id="KW-0970">Cilium biogenesis/degradation</keyword>
<evidence type="ECO:0000256" key="3">
    <source>
        <dbReference type="ARBA" id="ARBA00023054"/>
    </source>
</evidence>
<dbReference type="AlphaFoldDB" id="A0A383WD45"/>
<feature type="coiled-coil region" evidence="7">
    <location>
        <begin position="458"/>
        <end position="502"/>
    </location>
</feature>
<dbReference type="InterPro" id="IPR041146">
    <property type="entry name" value="IFT81_CH"/>
</dbReference>
<keyword evidence="4" id="KW-0969">Cilium</keyword>
<evidence type="ECO:0000256" key="5">
    <source>
        <dbReference type="ARBA" id="ARBA00023273"/>
    </source>
</evidence>
<comment type="similarity">
    <text evidence="6">Belongs to the IFT81 family.</text>
</comment>
<feature type="coiled-coil region" evidence="7">
    <location>
        <begin position="349"/>
        <end position="427"/>
    </location>
</feature>
<evidence type="ECO:0000256" key="7">
    <source>
        <dbReference type="SAM" id="Coils"/>
    </source>
</evidence>
<dbReference type="GO" id="GO:0042073">
    <property type="term" value="P:intraciliary transport"/>
    <property type="evidence" value="ECO:0007669"/>
    <property type="project" value="InterPro"/>
</dbReference>
<keyword evidence="5" id="KW-0966">Cell projection</keyword>
<dbReference type="GO" id="GO:0015631">
    <property type="term" value="F:tubulin binding"/>
    <property type="evidence" value="ECO:0007669"/>
    <property type="project" value="InterPro"/>
</dbReference>
<dbReference type="STRING" id="3088.A0A383WD45"/>
<keyword evidence="3 7" id="KW-0175">Coiled coil</keyword>
<reference evidence="9 10" key="1">
    <citation type="submission" date="2016-10" db="EMBL/GenBank/DDBJ databases">
        <authorList>
            <person name="Cai Z."/>
        </authorList>
    </citation>
    <scope>NUCLEOTIDE SEQUENCE [LARGE SCALE GENOMIC DNA]</scope>
</reference>
<keyword evidence="10" id="KW-1185">Reference proteome</keyword>
<comment type="subcellular location">
    <subcellularLocation>
        <location evidence="1">Cell projection</location>
        <location evidence="1">Cilium</location>
    </subcellularLocation>
</comment>
<evidence type="ECO:0000259" key="8">
    <source>
        <dbReference type="Pfam" id="PF18383"/>
    </source>
</evidence>
<dbReference type="PANTHER" id="PTHR15614:SF2">
    <property type="entry name" value="INTRAFLAGELLAR TRANSPORT PROTEIN 81 HOMOLOG"/>
    <property type="match status" value="1"/>
</dbReference>
<feature type="domain" description="IFT81 calponin homology" evidence="8">
    <location>
        <begin position="3"/>
        <end position="119"/>
    </location>
</feature>
<sequence length="741" mass="81144">MGDVHYIVDKLNEAPFNIGVTLISFSEKGPEDLLQLLSDVLAKITPKHQRQGGAHESAEQTAERLAGLLHIVKYQPNMDLAMFRQLLAAGDRDVVQQVLKWVLAQGQVLEKRAFVGYYLSFPDELVYHLEVMELREAIKGLHSLYCMPLYCLSGWLQMPEELLYHPEVMELREAIKGLQADFVDTHKALDAAHTEVKDLPQLRSRIKQMEEEKERLAEKVDKAAAQAAGLPDAATYRDVCVALRQEHDREVAISQQLQAQQQQLERAEGAFQRSAGRLREMQQHLAAQGGGEAGDAADGSRVLEVLQEDVARLRMQVTSRWPAELESKQRRLAAVQDTLNNGINTEADLQRLLSQEAALKQQIAAMQERQAAAERARAGDRAFLQVRQAQQMSSLVSRKKAELAAKLQRLQERRDALAAQLDSSSADAAGGGTGAAAGVSEADWVSKYEAIKARLPAYKAMKKELGELEAEVFVLNRTQEILQQQEDKLQRAVQKLEQKAGVQGYADLAAGLEKASEAKVAVDEAKGQVLQEVSTTVQQITAAIKQKKVQLAPAIQELRGLRQQQQEVEALHAEKKAAYESAVGPVEAAASGLSSDVSALQQQLEADSAALTKVNGRLGQLESSLARLAATGGEELKRRCQMQLSESEALLRELREQQRHAKEHHVYGLSQISMMSDLINLLQLKQQLQASYAQCGQAAGAGSSGMQMRQTGSAGGMMPGGAGGSLRGLGAQAYNTNVMVL</sequence>
<evidence type="ECO:0000256" key="1">
    <source>
        <dbReference type="ARBA" id="ARBA00004138"/>
    </source>
</evidence>
<dbReference type="GO" id="GO:0060271">
    <property type="term" value="P:cilium assembly"/>
    <property type="evidence" value="ECO:0007669"/>
    <property type="project" value="InterPro"/>
</dbReference>
<evidence type="ECO:0000256" key="6">
    <source>
        <dbReference type="ARBA" id="ARBA00043983"/>
    </source>
</evidence>
<dbReference type="GO" id="GO:0030992">
    <property type="term" value="C:intraciliary transport particle B"/>
    <property type="evidence" value="ECO:0007669"/>
    <property type="project" value="InterPro"/>
</dbReference>
<dbReference type="PANTHER" id="PTHR15614">
    <property type="entry name" value="INTRAFLAGELLAR TRANSPORT PROTEIN 81 HOMOLOG"/>
    <property type="match status" value="1"/>
</dbReference>
<evidence type="ECO:0000256" key="4">
    <source>
        <dbReference type="ARBA" id="ARBA00023069"/>
    </source>
</evidence>
<dbReference type="EMBL" id="FNXT01001226">
    <property type="protein sequence ID" value="SZX75160.1"/>
    <property type="molecule type" value="Genomic_DNA"/>
</dbReference>
<protein>
    <recommendedName>
        <fullName evidence="8">IFT81 calponin homology domain-containing protein</fullName>
    </recommendedName>
</protein>
<organism evidence="9 10">
    <name type="scientific">Tetradesmus obliquus</name>
    <name type="common">Green alga</name>
    <name type="synonym">Acutodesmus obliquus</name>
    <dbReference type="NCBI Taxonomy" id="3088"/>
    <lineage>
        <taxon>Eukaryota</taxon>
        <taxon>Viridiplantae</taxon>
        <taxon>Chlorophyta</taxon>
        <taxon>core chlorophytes</taxon>
        <taxon>Chlorophyceae</taxon>
        <taxon>CS clade</taxon>
        <taxon>Sphaeropleales</taxon>
        <taxon>Scenedesmaceae</taxon>
        <taxon>Tetradesmus</taxon>
    </lineage>
</organism>
<evidence type="ECO:0000313" key="9">
    <source>
        <dbReference type="EMBL" id="SZX75160.1"/>
    </source>
</evidence>
<feature type="coiled-coil region" evidence="7">
    <location>
        <begin position="199"/>
        <end position="226"/>
    </location>
</feature>
<name>A0A383WD45_TETOB</name>
<dbReference type="Proteomes" id="UP000256970">
    <property type="component" value="Unassembled WGS sequence"/>
</dbReference>
<gene>
    <name evidence="9" type="ORF">BQ4739_LOCUS15464</name>
</gene>
<dbReference type="InterPro" id="IPR029600">
    <property type="entry name" value="IFT81"/>
</dbReference>